<dbReference type="GO" id="GO:0009279">
    <property type="term" value="C:cell outer membrane"/>
    <property type="evidence" value="ECO:0007669"/>
    <property type="project" value="UniProtKB-SubCell"/>
</dbReference>
<reference evidence="11 12" key="1">
    <citation type="submission" date="2018-06" db="EMBL/GenBank/DDBJ databases">
        <title>Genomic Encyclopedia of Archaeal and Bacterial Type Strains, Phase II (KMG-II): from individual species to whole genera.</title>
        <authorList>
            <person name="Goeker M."/>
        </authorList>
    </citation>
    <scope>NUCLEOTIDE SEQUENCE [LARGE SCALE GENOMIC DNA]</scope>
    <source>
        <strain evidence="11 12">DSM 23446</strain>
    </source>
</reference>
<keyword evidence="2 7" id="KW-0813">Transport</keyword>
<proteinExistence type="inferred from homology"/>
<accession>A0A327PDK3</accession>
<feature type="region of interest" description="Disordered" evidence="8">
    <location>
        <begin position="325"/>
        <end position="356"/>
    </location>
</feature>
<dbReference type="NCBIfam" id="TIGR04057">
    <property type="entry name" value="SusC_RagA_signa"/>
    <property type="match status" value="1"/>
</dbReference>
<gene>
    <name evidence="11" type="ORF">LV83_02345</name>
</gene>
<keyword evidence="4 7" id="KW-0812">Transmembrane</keyword>
<feature type="chain" id="PRO_5016275370" evidence="9">
    <location>
        <begin position="21"/>
        <end position="1179"/>
    </location>
</feature>
<evidence type="ECO:0000256" key="6">
    <source>
        <dbReference type="ARBA" id="ARBA00023237"/>
    </source>
</evidence>
<evidence type="ECO:0000256" key="2">
    <source>
        <dbReference type="ARBA" id="ARBA00022448"/>
    </source>
</evidence>
<keyword evidence="9" id="KW-0732">Signal</keyword>
<name>A0A327PDK3_9BACT</name>
<evidence type="ECO:0000313" key="11">
    <source>
        <dbReference type="EMBL" id="RAI89304.1"/>
    </source>
</evidence>
<evidence type="ECO:0000256" key="1">
    <source>
        <dbReference type="ARBA" id="ARBA00004571"/>
    </source>
</evidence>
<dbReference type="RefSeq" id="WP_245947039.1">
    <property type="nucleotide sequence ID" value="NZ_QLLK01000006.1"/>
</dbReference>
<dbReference type="Pfam" id="PF13715">
    <property type="entry name" value="CarbopepD_reg_2"/>
    <property type="match status" value="1"/>
</dbReference>
<dbReference type="InterPro" id="IPR008969">
    <property type="entry name" value="CarboxyPept-like_regulatory"/>
</dbReference>
<dbReference type="InterPro" id="IPR023997">
    <property type="entry name" value="TonB-dep_OMP_SusC/RagA_CS"/>
</dbReference>
<dbReference type="InterPro" id="IPR037066">
    <property type="entry name" value="Plug_dom_sf"/>
</dbReference>
<dbReference type="AlphaFoldDB" id="A0A327PDK3"/>
<dbReference type="InterPro" id="IPR023996">
    <property type="entry name" value="TonB-dep_OMP_SusC/RagA"/>
</dbReference>
<evidence type="ECO:0000256" key="4">
    <source>
        <dbReference type="ARBA" id="ARBA00022692"/>
    </source>
</evidence>
<keyword evidence="6 7" id="KW-0998">Cell outer membrane</keyword>
<evidence type="ECO:0000256" key="8">
    <source>
        <dbReference type="SAM" id="MobiDB-lite"/>
    </source>
</evidence>
<dbReference type="Gene3D" id="2.40.170.20">
    <property type="entry name" value="TonB-dependent receptor, beta-barrel domain"/>
    <property type="match status" value="1"/>
</dbReference>
<dbReference type="SUPFAM" id="SSF49464">
    <property type="entry name" value="Carboxypeptidase regulatory domain-like"/>
    <property type="match status" value="1"/>
</dbReference>
<protein>
    <submittedName>
        <fullName evidence="11">TonB-linked SusC/RagA family outer membrane protein</fullName>
    </submittedName>
</protein>
<dbReference type="Proteomes" id="UP000249610">
    <property type="component" value="Unassembled WGS sequence"/>
</dbReference>
<feature type="domain" description="Secretin/TonB short N-terminal" evidence="10">
    <location>
        <begin position="57"/>
        <end position="109"/>
    </location>
</feature>
<dbReference type="InterPro" id="IPR036942">
    <property type="entry name" value="Beta-barrel_TonB_sf"/>
</dbReference>
<feature type="compositionally biased region" description="Gly residues" evidence="8">
    <location>
        <begin position="340"/>
        <end position="352"/>
    </location>
</feature>
<evidence type="ECO:0000259" key="10">
    <source>
        <dbReference type="SMART" id="SM00965"/>
    </source>
</evidence>
<evidence type="ECO:0000256" key="3">
    <source>
        <dbReference type="ARBA" id="ARBA00022452"/>
    </source>
</evidence>
<dbReference type="SMART" id="SM00965">
    <property type="entry name" value="STN"/>
    <property type="match status" value="1"/>
</dbReference>
<dbReference type="InterPro" id="IPR012910">
    <property type="entry name" value="Plug_dom"/>
</dbReference>
<dbReference type="InterPro" id="IPR011662">
    <property type="entry name" value="Secretin/TonB_short_N"/>
</dbReference>
<keyword evidence="12" id="KW-1185">Reference proteome</keyword>
<feature type="signal peptide" evidence="9">
    <location>
        <begin position="1"/>
        <end position="20"/>
    </location>
</feature>
<dbReference type="Pfam" id="PF07715">
    <property type="entry name" value="Plug"/>
    <property type="match status" value="1"/>
</dbReference>
<keyword evidence="3 7" id="KW-1134">Transmembrane beta strand</keyword>
<dbReference type="PROSITE" id="PS52016">
    <property type="entry name" value="TONB_DEPENDENT_REC_3"/>
    <property type="match status" value="1"/>
</dbReference>
<feature type="compositionally biased region" description="Polar residues" evidence="8">
    <location>
        <begin position="325"/>
        <end position="337"/>
    </location>
</feature>
<dbReference type="EMBL" id="QLLK01000006">
    <property type="protein sequence ID" value="RAI89304.1"/>
    <property type="molecule type" value="Genomic_DNA"/>
</dbReference>
<organism evidence="11 12">
    <name type="scientific">Algoriphagus yeomjeoni</name>
    <dbReference type="NCBI Taxonomy" id="291403"/>
    <lineage>
        <taxon>Bacteria</taxon>
        <taxon>Pseudomonadati</taxon>
        <taxon>Bacteroidota</taxon>
        <taxon>Cytophagia</taxon>
        <taxon>Cytophagales</taxon>
        <taxon>Cyclobacteriaceae</taxon>
        <taxon>Algoriphagus</taxon>
    </lineage>
</organism>
<sequence length="1179" mass="129126">MRKFVLLLCMSYSISWFASAQVEGLIASEKNLDTYSSRSENRDLKEVLTQFENKFKVSIAYKDELVQSKRIKSSKSSFSSVEEGLKVILKETGLSYEKAGENFYVIFQNKSSLAAKDPILNNILSSAAAPSSEGRTSASNARISRNAISKLERRRIEITGRVTDENGMGFPGVNILLKGTSTGTVSGNNGNYSINVESETSVLVFSFVGYLNQEEVVGNRSVVNISMQVDASDLEEVVVTALGIEKSAKSLGYATSTVKSDELTINRTPNVMNALQGKVAGVSISALGSGPGGTSKIRIRGQSSISGQNNPLIVVNGVPIDNTNFGSNPGNNASDSSIGVRGGGNTSDGGDGLSSINPDDVQSMTILKGAAAAALYGSRAKDGVVMITTKTKNESRGLGVTYNLNYTNEAPLDFTDYQYEYGQGEQGVRPTTPNPTSGQWSFGEKFAPGMTQMLFDGVVVPYVPVRGIINDFFRNGQNVTNSITLATSGEKGGMSLSFSDLNSKGIVPNNTYNRKTINLGFAYDLSSKLSFRGNFNYSHEQNDNPPNIGQQDNTIPVALYNMANSMPLDVLRENRYDANGNEAVYSRFRNRTNPYFTLSDQFQNIRRDRIFGNIAVKYQLTDWLFVQGRVGQDFWTRDQDYNNFPTGQASRAPAPAGFVNGVYTQEQRRFREINTDFLINANKEFGDFGINANIGGNHMQRRSDLNSVQVTDFVVRDLYTVQNGRAKDPIYDLNERAVNSIYGSAEVSYKDMLFLTGTVRNDWFSTLSEENRSILYPSLSASWVFTENFAQSSWLNFGKLRVAYAEVGSDADVGAYSNVLFYGINNNLFGGQPVGGPNGSNLPNPNLRPMRIGEAEVGLELRMFQGKVSLDLAAYRKLTTDQIVSAQISDASGFVNTSINSGQSENKGIEMLLTIVPVENDNFTWEFSANSAYNKTKVLSLLTDNPGERITVGTHVFNGELRQIVGMEMGQVAGFGYRRDDQGRKIFGANGLPLRTTDLVNFGSALPNWVGGFNNSFNYKGVMLSFLIDYKLGNTMLSGTNFNATRHGLHKMTLEGREGGVVGDGVNEAGEINTAVAPVQSYWEVVRSQALVEPVIYDGGYVKLRQITLGYDFTKHLPENQPFKSVKLNFVANNVFMIKKWVDNIDPESFGYSSDNLVGMESTGLPSTRGLGFNLNVKF</sequence>
<evidence type="ECO:0000256" key="9">
    <source>
        <dbReference type="SAM" id="SignalP"/>
    </source>
</evidence>
<dbReference type="NCBIfam" id="TIGR04056">
    <property type="entry name" value="OMP_RagA_SusC"/>
    <property type="match status" value="1"/>
</dbReference>
<dbReference type="InterPro" id="IPR039426">
    <property type="entry name" value="TonB-dep_rcpt-like"/>
</dbReference>
<comment type="similarity">
    <text evidence="7">Belongs to the TonB-dependent receptor family.</text>
</comment>
<comment type="caution">
    <text evidence="11">The sequence shown here is derived from an EMBL/GenBank/DDBJ whole genome shotgun (WGS) entry which is preliminary data.</text>
</comment>
<dbReference type="Gene3D" id="2.170.130.10">
    <property type="entry name" value="TonB-dependent receptor, plug domain"/>
    <property type="match status" value="1"/>
</dbReference>
<comment type="subcellular location">
    <subcellularLocation>
        <location evidence="1 7">Cell outer membrane</location>
        <topology evidence="1 7">Multi-pass membrane protein</topology>
    </subcellularLocation>
</comment>
<dbReference type="Gene3D" id="2.60.40.1120">
    <property type="entry name" value="Carboxypeptidase-like, regulatory domain"/>
    <property type="match status" value="1"/>
</dbReference>
<keyword evidence="5 7" id="KW-0472">Membrane</keyword>
<evidence type="ECO:0000256" key="7">
    <source>
        <dbReference type="PROSITE-ProRule" id="PRU01360"/>
    </source>
</evidence>
<dbReference type="SUPFAM" id="SSF56935">
    <property type="entry name" value="Porins"/>
    <property type="match status" value="1"/>
</dbReference>
<dbReference type="Gene3D" id="3.55.50.30">
    <property type="match status" value="1"/>
</dbReference>
<evidence type="ECO:0000313" key="12">
    <source>
        <dbReference type="Proteomes" id="UP000249610"/>
    </source>
</evidence>
<evidence type="ECO:0000256" key="5">
    <source>
        <dbReference type="ARBA" id="ARBA00023136"/>
    </source>
</evidence>